<name>A0A396GRX7_MEDTR</name>
<sequence>MVSLNNLIPRQTNLTRFSVLFRRERREKKMEFKSNNNKSDEEVYAGLAVHSQVIKIKEEIEKIKQPSLEAELYMRRLKDVKRLQSRSPLGLAERTILLSHS</sequence>
<dbReference type="AlphaFoldDB" id="A0A396GRX7"/>
<gene>
    <name evidence="1" type="ORF">MtrunA17_Chr8g0391661</name>
</gene>
<dbReference type="EMBL" id="PSQE01000008">
    <property type="protein sequence ID" value="RHN43790.1"/>
    <property type="molecule type" value="Genomic_DNA"/>
</dbReference>
<organism evidence="1">
    <name type="scientific">Medicago truncatula</name>
    <name type="common">Barrel medic</name>
    <name type="synonym">Medicago tribuloides</name>
    <dbReference type="NCBI Taxonomy" id="3880"/>
    <lineage>
        <taxon>Eukaryota</taxon>
        <taxon>Viridiplantae</taxon>
        <taxon>Streptophyta</taxon>
        <taxon>Embryophyta</taxon>
        <taxon>Tracheophyta</taxon>
        <taxon>Spermatophyta</taxon>
        <taxon>Magnoliopsida</taxon>
        <taxon>eudicotyledons</taxon>
        <taxon>Gunneridae</taxon>
        <taxon>Pentapetalae</taxon>
        <taxon>rosids</taxon>
        <taxon>fabids</taxon>
        <taxon>Fabales</taxon>
        <taxon>Fabaceae</taxon>
        <taxon>Papilionoideae</taxon>
        <taxon>50 kb inversion clade</taxon>
        <taxon>NPAAA clade</taxon>
        <taxon>Hologalegina</taxon>
        <taxon>IRL clade</taxon>
        <taxon>Trifolieae</taxon>
        <taxon>Medicago</taxon>
    </lineage>
</organism>
<dbReference type="Proteomes" id="UP000265566">
    <property type="component" value="Chromosome 8"/>
</dbReference>
<proteinExistence type="predicted"/>
<accession>A0A396GRX7</accession>
<dbReference type="PANTHER" id="PTHR34780:SF2">
    <property type="entry name" value="GENOME ASSEMBLY, CHROMOSOME: A02"/>
    <property type="match status" value="1"/>
</dbReference>
<dbReference type="Gramene" id="rna50415">
    <property type="protein sequence ID" value="RHN43790.1"/>
    <property type="gene ID" value="gene50415"/>
</dbReference>
<protein>
    <submittedName>
        <fullName evidence="1">Uncharacterized protein</fullName>
    </submittedName>
</protein>
<reference evidence="1" key="1">
    <citation type="journal article" date="2018" name="Nat. Plants">
        <title>Whole-genome landscape of Medicago truncatula symbiotic genes.</title>
        <authorList>
            <person name="Pecrix Y."/>
            <person name="Gamas P."/>
            <person name="Carrere S."/>
        </authorList>
    </citation>
    <scope>NUCLEOTIDE SEQUENCE</scope>
    <source>
        <tissue evidence="1">Leaves</tissue>
    </source>
</reference>
<dbReference type="PANTHER" id="PTHR34780">
    <property type="entry name" value="OS08G0427800 PROTEIN"/>
    <property type="match status" value="1"/>
</dbReference>
<evidence type="ECO:0000313" key="1">
    <source>
        <dbReference type="EMBL" id="RHN43790.1"/>
    </source>
</evidence>
<comment type="caution">
    <text evidence="1">The sequence shown here is derived from an EMBL/GenBank/DDBJ whole genome shotgun (WGS) entry which is preliminary data.</text>
</comment>